<evidence type="ECO:0000256" key="1">
    <source>
        <dbReference type="ARBA" id="ARBA00022448"/>
    </source>
</evidence>
<comment type="caution">
    <text evidence="2">The sequence shown here is derived from an EMBL/GenBank/DDBJ whole genome shotgun (WGS) entry which is preliminary data.</text>
</comment>
<dbReference type="Gene3D" id="3.40.50.300">
    <property type="entry name" value="P-loop containing nucleotide triphosphate hydrolases"/>
    <property type="match status" value="1"/>
</dbReference>
<dbReference type="PANTHER" id="PTHR42781:SF4">
    <property type="entry name" value="SPERMIDINE_PUTRESCINE IMPORT ATP-BINDING PROTEIN POTA"/>
    <property type="match status" value="1"/>
</dbReference>
<evidence type="ECO:0000313" key="2">
    <source>
        <dbReference type="EMBL" id="MFD0761155.1"/>
    </source>
</evidence>
<dbReference type="RefSeq" id="WP_386781488.1">
    <property type="nucleotide sequence ID" value="NZ_JBHTIC010000005.1"/>
</dbReference>
<dbReference type="Proteomes" id="UP001597032">
    <property type="component" value="Unassembled WGS sequence"/>
</dbReference>
<keyword evidence="3" id="KW-1185">Reference proteome</keyword>
<keyword evidence="1" id="KW-0813">Transport</keyword>
<proteinExistence type="predicted"/>
<dbReference type="InterPro" id="IPR050093">
    <property type="entry name" value="ABC_SmlMolc_Importer"/>
</dbReference>
<name>A0ABW2Z8D3_9FLAO</name>
<dbReference type="SUPFAM" id="SSF52540">
    <property type="entry name" value="P-loop containing nucleoside triphosphate hydrolases"/>
    <property type="match status" value="1"/>
</dbReference>
<protein>
    <submittedName>
        <fullName evidence="2">Uncharacterized protein</fullName>
    </submittedName>
</protein>
<dbReference type="PANTHER" id="PTHR42781">
    <property type="entry name" value="SPERMIDINE/PUTRESCINE IMPORT ATP-BINDING PROTEIN POTA"/>
    <property type="match status" value="1"/>
</dbReference>
<organism evidence="2 3">
    <name type="scientific">Lutibacter aestuarii</name>
    <dbReference type="NCBI Taxonomy" id="861111"/>
    <lineage>
        <taxon>Bacteria</taxon>
        <taxon>Pseudomonadati</taxon>
        <taxon>Bacteroidota</taxon>
        <taxon>Flavobacteriia</taxon>
        <taxon>Flavobacteriales</taxon>
        <taxon>Flavobacteriaceae</taxon>
        <taxon>Lutibacter</taxon>
    </lineage>
</organism>
<accession>A0ABW2Z8D3</accession>
<dbReference type="InterPro" id="IPR027417">
    <property type="entry name" value="P-loop_NTPase"/>
</dbReference>
<dbReference type="EMBL" id="JBHTIC010000005">
    <property type="protein sequence ID" value="MFD0761155.1"/>
    <property type="molecule type" value="Genomic_DNA"/>
</dbReference>
<reference evidence="3" key="1">
    <citation type="journal article" date="2019" name="Int. J. Syst. Evol. Microbiol.">
        <title>The Global Catalogue of Microorganisms (GCM) 10K type strain sequencing project: providing services to taxonomists for standard genome sequencing and annotation.</title>
        <authorList>
            <consortium name="The Broad Institute Genomics Platform"/>
            <consortium name="The Broad Institute Genome Sequencing Center for Infectious Disease"/>
            <person name="Wu L."/>
            <person name="Ma J."/>
        </authorList>
    </citation>
    <scope>NUCLEOTIDE SEQUENCE [LARGE SCALE GENOMIC DNA]</scope>
    <source>
        <strain evidence="3">CCUG 60022</strain>
    </source>
</reference>
<sequence>MFDKPLSALDAEIRFKLQQYILAVHKENKLTTLLISHDISEIQIISDKTLELEHGNIIRKGTPNEVFNHKKLSAKFQFIGTIIEIKKQDFLFILTVRIEKDLVKMIVDESKASN</sequence>
<evidence type="ECO:0000313" key="3">
    <source>
        <dbReference type="Proteomes" id="UP001597032"/>
    </source>
</evidence>
<gene>
    <name evidence="2" type="ORF">ACFQZW_03590</name>
</gene>